<dbReference type="SUPFAM" id="SSF101353">
    <property type="entry name" value="Putative anticodon-binding domain of alanyl-tRNA synthetase (AlaRS)"/>
    <property type="match status" value="1"/>
</dbReference>
<dbReference type="FunFam" id="3.30.54.20:FF:000001">
    <property type="entry name" value="Alanine--tRNA ligase"/>
    <property type="match status" value="1"/>
</dbReference>
<dbReference type="InterPro" id="IPR018163">
    <property type="entry name" value="Thr/Ala-tRNA-synth_IIc_edit"/>
</dbReference>
<dbReference type="GO" id="GO:0140096">
    <property type="term" value="F:catalytic activity, acting on a protein"/>
    <property type="evidence" value="ECO:0007669"/>
    <property type="project" value="UniProtKB-ARBA"/>
</dbReference>
<dbReference type="SUPFAM" id="SSF55186">
    <property type="entry name" value="ThrRS/AlaRS common domain"/>
    <property type="match status" value="1"/>
</dbReference>
<dbReference type="GO" id="GO:0016740">
    <property type="term" value="F:transferase activity"/>
    <property type="evidence" value="ECO:0007669"/>
    <property type="project" value="UniProtKB-ARBA"/>
</dbReference>
<dbReference type="GO" id="GO:0004813">
    <property type="term" value="F:alanine-tRNA ligase activity"/>
    <property type="evidence" value="ECO:0007669"/>
    <property type="project" value="UniProtKB-UniRule"/>
</dbReference>
<evidence type="ECO:0000256" key="3">
    <source>
        <dbReference type="ARBA" id="ARBA00022555"/>
    </source>
</evidence>
<feature type="binding site" evidence="14">
    <location>
        <position position="567"/>
    </location>
    <ligand>
        <name>Zn(2+)</name>
        <dbReference type="ChEBI" id="CHEBI:29105"/>
    </ligand>
</feature>
<evidence type="ECO:0000256" key="15">
    <source>
        <dbReference type="SAM" id="Coils"/>
    </source>
</evidence>
<evidence type="ECO:0000256" key="2">
    <source>
        <dbReference type="ARBA" id="ARBA00022490"/>
    </source>
</evidence>
<keyword evidence="11 14" id="KW-0030">Aminoacyl-tRNA synthetase</keyword>
<keyword evidence="6 14" id="KW-0547">Nucleotide-binding</keyword>
<evidence type="ECO:0000256" key="8">
    <source>
        <dbReference type="ARBA" id="ARBA00022840"/>
    </source>
</evidence>
<dbReference type="AlphaFoldDB" id="A0A1C4G108"/>
<comment type="cofactor">
    <cofactor evidence="14">
        <name>Zn(2+)</name>
        <dbReference type="ChEBI" id="CHEBI:29105"/>
    </cofactor>
    <text evidence="14">Binds 1 zinc ion per subunit.</text>
</comment>
<dbReference type="InterPro" id="IPR018164">
    <property type="entry name" value="Ala-tRNA-synth_IIc_N"/>
</dbReference>
<dbReference type="FunFam" id="3.30.980.10:FF:000004">
    <property type="entry name" value="Alanine--tRNA ligase, cytoplasmic"/>
    <property type="match status" value="1"/>
</dbReference>
<dbReference type="FunFam" id="3.30.930.10:FF:000046">
    <property type="entry name" value="Alanine--tRNA ligase"/>
    <property type="match status" value="1"/>
</dbReference>
<evidence type="ECO:0000256" key="12">
    <source>
        <dbReference type="ARBA" id="ARBA00024779"/>
    </source>
</evidence>
<dbReference type="RefSeq" id="WP_087985289.1">
    <property type="nucleotide sequence ID" value="NZ_FMBI01000039.1"/>
</dbReference>
<dbReference type="InterPro" id="IPR045864">
    <property type="entry name" value="aa-tRNA-synth_II/BPL/LPL"/>
</dbReference>
<dbReference type="Gene3D" id="3.30.980.10">
    <property type="entry name" value="Threonyl-trna Synthetase, Chain A, domain 2"/>
    <property type="match status" value="1"/>
</dbReference>
<dbReference type="PANTHER" id="PTHR11777">
    <property type="entry name" value="ALANYL-TRNA SYNTHETASE"/>
    <property type="match status" value="1"/>
</dbReference>
<gene>
    <name evidence="14" type="primary">alaS</name>
    <name evidence="17" type="ORF">BTT61001_05109</name>
</gene>
<dbReference type="InterPro" id="IPR003156">
    <property type="entry name" value="DHHA1_dom"/>
</dbReference>
<dbReference type="GO" id="GO:0000049">
    <property type="term" value="F:tRNA binding"/>
    <property type="evidence" value="ECO:0007669"/>
    <property type="project" value="UniProtKB-KW"/>
</dbReference>
<evidence type="ECO:0000256" key="1">
    <source>
        <dbReference type="ARBA" id="ARBA00008226"/>
    </source>
</evidence>
<dbReference type="GO" id="GO:0002161">
    <property type="term" value="F:aminoacyl-tRNA deacylase activity"/>
    <property type="evidence" value="ECO:0007669"/>
    <property type="project" value="TreeGrafter"/>
</dbReference>
<dbReference type="PANTHER" id="PTHR11777:SF9">
    <property type="entry name" value="ALANINE--TRNA LIGASE, CYTOPLASMIC"/>
    <property type="match status" value="1"/>
</dbReference>
<comment type="similarity">
    <text evidence="1 14">Belongs to the class-II aminoacyl-tRNA synthetase family.</text>
</comment>
<dbReference type="GO" id="GO:0005829">
    <property type="term" value="C:cytosol"/>
    <property type="evidence" value="ECO:0007669"/>
    <property type="project" value="TreeGrafter"/>
</dbReference>
<feature type="binding site" evidence="14">
    <location>
        <position position="673"/>
    </location>
    <ligand>
        <name>Zn(2+)</name>
        <dbReference type="ChEBI" id="CHEBI:29105"/>
    </ligand>
</feature>
<evidence type="ECO:0000256" key="4">
    <source>
        <dbReference type="ARBA" id="ARBA00022598"/>
    </source>
</evidence>
<dbReference type="InterPro" id="IPR002318">
    <property type="entry name" value="Ala-tRNA-lgiase_IIc"/>
</dbReference>
<dbReference type="Gene3D" id="3.30.54.20">
    <property type="match status" value="1"/>
</dbReference>
<feature type="binding site" evidence="14">
    <location>
        <position position="669"/>
    </location>
    <ligand>
        <name>Zn(2+)</name>
        <dbReference type="ChEBI" id="CHEBI:29105"/>
    </ligand>
</feature>
<dbReference type="SUPFAM" id="SSF55681">
    <property type="entry name" value="Class II aaRS and biotin synthetases"/>
    <property type="match status" value="1"/>
</dbReference>
<dbReference type="Proteomes" id="UP000195991">
    <property type="component" value="Unassembled WGS sequence"/>
</dbReference>
<evidence type="ECO:0000256" key="7">
    <source>
        <dbReference type="ARBA" id="ARBA00022833"/>
    </source>
</evidence>
<keyword evidence="2 14" id="KW-0963">Cytoplasm</keyword>
<dbReference type="Pfam" id="PF01411">
    <property type="entry name" value="tRNA-synt_2c"/>
    <property type="match status" value="1"/>
</dbReference>
<proteinExistence type="inferred from homology"/>
<dbReference type="Pfam" id="PF07973">
    <property type="entry name" value="tRNA_SAD"/>
    <property type="match status" value="1"/>
</dbReference>
<evidence type="ECO:0000256" key="13">
    <source>
        <dbReference type="ARBA" id="ARBA00048300"/>
    </source>
</evidence>
<keyword evidence="3 14" id="KW-0820">tRNA-binding</keyword>
<name>A0A1C4G108_BACTU</name>
<dbReference type="InterPro" id="IPR023033">
    <property type="entry name" value="Ala_tRNA_ligase_euk/bac"/>
</dbReference>
<comment type="catalytic activity">
    <reaction evidence="13 14">
        <text>tRNA(Ala) + L-alanine + ATP = L-alanyl-tRNA(Ala) + AMP + diphosphate</text>
        <dbReference type="Rhea" id="RHEA:12540"/>
        <dbReference type="Rhea" id="RHEA-COMP:9657"/>
        <dbReference type="Rhea" id="RHEA-COMP:9923"/>
        <dbReference type="ChEBI" id="CHEBI:30616"/>
        <dbReference type="ChEBI" id="CHEBI:33019"/>
        <dbReference type="ChEBI" id="CHEBI:57972"/>
        <dbReference type="ChEBI" id="CHEBI:78442"/>
        <dbReference type="ChEBI" id="CHEBI:78497"/>
        <dbReference type="ChEBI" id="CHEBI:456215"/>
        <dbReference type="EC" id="6.1.1.7"/>
    </reaction>
</comment>
<keyword evidence="7 14" id="KW-0862">Zinc</keyword>
<comment type="function">
    <text evidence="12 14">Catalyzes the attachment of alanine to tRNA(Ala) in a two-step reaction: alanine is first activated by ATP to form Ala-AMP and then transferred to the acceptor end of tRNA(Ala). Also edits incorrectly charged Ser-tRNA(Ala) and Gly-tRNA(Ala) via its editing domain.</text>
</comment>
<evidence type="ECO:0000256" key="9">
    <source>
        <dbReference type="ARBA" id="ARBA00022884"/>
    </source>
</evidence>
<evidence type="ECO:0000259" key="16">
    <source>
        <dbReference type="PROSITE" id="PS50860"/>
    </source>
</evidence>
<evidence type="ECO:0000256" key="10">
    <source>
        <dbReference type="ARBA" id="ARBA00022917"/>
    </source>
</evidence>
<dbReference type="InterPro" id="IPR009000">
    <property type="entry name" value="Transl_B-barrel_sf"/>
</dbReference>
<keyword evidence="9 14" id="KW-0694">RNA-binding</keyword>
<evidence type="ECO:0000256" key="6">
    <source>
        <dbReference type="ARBA" id="ARBA00022741"/>
    </source>
</evidence>
<dbReference type="NCBIfam" id="TIGR00344">
    <property type="entry name" value="alaS"/>
    <property type="match status" value="1"/>
</dbReference>
<dbReference type="FunFam" id="2.40.30.130:FF:000006">
    <property type="entry name" value="Alanine--tRNA ligase"/>
    <property type="match status" value="1"/>
</dbReference>
<dbReference type="GO" id="GO:0008270">
    <property type="term" value="F:zinc ion binding"/>
    <property type="evidence" value="ECO:0007669"/>
    <property type="project" value="UniProtKB-UniRule"/>
</dbReference>
<reference evidence="17 18" key="1">
    <citation type="submission" date="2016-08" db="EMBL/GenBank/DDBJ databases">
        <authorList>
            <person name="Seilhamer J.J."/>
        </authorList>
    </citation>
    <scope>NUCLEOTIDE SEQUENCE [LARGE SCALE GENOMIC DNA]</scope>
    <source>
        <strain evidence="17 18">IEBC_T61001</strain>
    </source>
</reference>
<dbReference type="PRINTS" id="PR00980">
    <property type="entry name" value="TRNASYNTHALA"/>
</dbReference>
<comment type="subcellular location">
    <subcellularLocation>
        <location evidence="14">Cytoplasm</location>
    </subcellularLocation>
</comment>
<dbReference type="InterPro" id="IPR018162">
    <property type="entry name" value="Ala-tRNA-ligase_IIc_anticod-bd"/>
</dbReference>
<dbReference type="SUPFAM" id="SSF50447">
    <property type="entry name" value="Translation proteins"/>
    <property type="match status" value="1"/>
</dbReference>
<organism evidence="17 18">
    <name type="scientific">Bacillus thuringiensis</name>
    <dbReference type="NCBI Taxonomy" id="1428"/>
    <lineage>
        <taxon>Bacteria</taxon>
        <taxon>Bacillati</taxon>
        <taxon>Bacillota</taxon>
        <taxon>Bacilli</taxon>
        <taxon>Bacillales</taxon>
        <taxon>Bacillaceae</taxon>
        <taxon>Bacillus</taxon>
        <taxon>Bacillus cereus group</taxon>
    </lineage>
</organism>
<keyword evidence="5 14" id="KW-0479">Metal-binding</keyword>
<feature type="coiled-coil region" evidence="15">
    <location>
        <begin position="735"/>
        <end position="762"/>
    </location>
</feature>
<dbReference type="FunFam" id="3.10.310.40:FF:000001">
    <property type="entry name" value="Alanine--tRNA ligase"/>
    <property type="match status" value="1"/>
</dbReference>
<dbReference type="SMART" id="SM00863">
    <property type="entry name" value="tRNA_SAD"/>
    <property type="match status" value="1"/>
</dbReference>
<dbReference type="EC" id="6.1.1.7" evidence="14"/>
<keyword evidence="8 14" id="KW-0067">ATP-binding</keyword>
<feature type="binding site" evidence="14">
    <location>
        <position position="571"/>
    </location>
    <ligand>
        <name>Zn(2+)</name>
        <dbReference type="ChEBI" id="CHEBI:29105"/>
    </ligand>
</feature>
<dbReference type="Pfam" id="PF02272">
    <property type="entry name" value="DHHA1"/>
    <property type="match status" value="1"/>
</dbReference>
<evidence type="ECO:0000313" key="18">
    <source>
        <dbReference type="Proteomes" id="UP000195991"/>
    </source>
</evidence>
<comment type="domain">
    <text evidence="14">Consists of three domains; the N-terminal catalytic domain, the editing domain and the C-terminal C-Ala domain. The editing domain removes incorrectly charged amino acids, while the C-Ala domain, along with tRNA(Ala), serves as a bridge to cooperatively bring together the editing and aminoacylation centers thus stimulating deacylation of misacylated tRNAs.</text>
</comment>
<sequence length="880" mass="97457">MKQLTGAQIRQMFLDFFQEKGHAVEPSASLVPHEDPSLLWINSGVATLKKYFDGRVIPQNPRITNAQKSIRTNDIENVGKTARHHTFFEMLGNFSIGDYFKEEAITWAWEFLTSDKWIGFDKELLSVTIHPEDEEAFTIWNEKMGVPKERIIRLEENFWDIGEGPSGPNTEIFYDRGEAYGNDFSDPELYPGGENERYLEVWNLVFSQFNHNPDGSYTPLPKKNIDTGMGLERMTSIVQDVPTNFDTDLFMPMIGATESISGEKYRNGDLEKDMAFKVIADHIRTVTFAVGDGALPSNEGRGYVLRRLLRRAVRYSKKLNINRPFMFELVPVVGEVMKDFYPEVLEKKDFIAKVVKNEEERFHETLHDGEAILAEVITKAKEEKTTVISGVDAFRLYDTYGFPIELTEEYAEEAGMTVDQEGFESEMEKQRERARAARQDVDSMQVQGGVLGEVKVASEFVGYGTVATESNVVALVKNGEYTDSLQAGEEGQLMLDVTPFYAESGGQIADRGYLLADGVKVLVKDVQKAPNGQNLHKVVVEEGTLTKDAAVKAIIDTKNRSSIVKNHTATHLLHQALKDVLGTHVNQAGSLVTSERLRFDFSHFGQVQADELEKIERMVNEKIWESIDVEISQKAIEEAKEMGAMALFGEKYGDVVRVVQVGDYSLELCGGCHVDNTASIGIFKIVAESGIGAGTRRIEAVTGKSAYELMNDQVGLLKEAAGKMKTNPKDILTRVDGLFAEVKQLQKENESLAAKLSNIEAGNLTDSVMTVDGVNVLAAKVNVADMNNLRTMMDDLKNKLESAVVVLASVNDDKVNILAGVTKDLISQGYHAGKLVKEVASRCGGGGGGRPDMAQAGGKNPAQVEEALAFVQEYVKSVSK</sequence>
<dbReference type="Gene3D" id="3.30.930.10">
    <property type="entry name" value="Bira Bifunctional Protein, Domain 2"/>
    <property type="match status" value="1"/>
</dbReference>
<feature type="coiled-coil region" evidence="15">
    <location>
        <begin position="420"/>
        <end position="447"/>
    </location>
</feature>
<dbReference type="GO" id="GO:0005524">
    <property type="term" value="F:ATP binding"/>
    <property type="evidence" value="ECO:0007669"/>
    <property type="project" value="UniProtKB-UniRule"/>
</dbReference>
<dbReference type="Gene3D" id="6.10.250.550">
    <property type="match status" value="1"/>
</dbReference>
<dbReference type="Gene3D" id="2.40.30.130">
    <property type="match status" value="1"/>
</dbReference>
<evidence type="ECO:0000256" key="14">
    <source>
        <dbReference type="HAMAP-Rule" id="MF_00036"/>
    </source>
</evidence>
<accession>A0A1C4G108</accession>
<dbReference type="PROSITE" id="PS50860">
    <property type="entry name" value="AA_TRNA_LIGASE_II_ALA"/>
    <property type="match status" value="1"/>
</dbReference>
<feature type="domain" description="Alanyl-transfer RNA synthetases family profile" evidence="16">
    <location>
        <begin position="4"/>
        <end position="712"/>
    </location>
</feature>
<keyword evidence="10 14" id="KW-0648">Protein biosynthesis</keyword>
<dbReference type="InterPro" id="IPR012947">
    <property type="entry name" value="tRNA_SAD"/>
</dbReference>
<evidence type="ECO:0000256" key="11">
    <source>
        <dbReference type="ARBA" id="ARBA00023146"/>
    </source>
</evidence>
<dbReference type="InterPro" id="IPR018165">
    <property type="entry name" value="Ala-tRNA-synth_IIc_core"/>
</dbReference>
<dbReference type="EMBL" id="FMBI01000039">
    <property type="protein sequence ID" value="SCC61929.1"/>
    <property type="molecule type" value="Genomic_DNA"/>
</dbReference>
<dbReference type="Gene3D" id="3.10.310.40">
    <property type="match status" value="1"/>
</dbReference>
<evidence type="ECO:0000313" key="17">
    <source>
        <dbReference type="EMBL" id="SCC61929.1"/>
    </source>
</evidence>
<keyword evidence="15" id="KW-0175">Coiled coil</keyword>
<keyword evidence="4 14" id="KW-0436">Ligase</keyword>
<protein>
    <recommendedName>
        <fullName evidence="14">Alanine--tRNA ligase</fullName>
        <ecNumber evidence="14">6.1.1.7</ecNumber>
    </recommendedName>
    <alternativeName>
        <fullName evidence="14">Alanyl-tRNA synthetase</fullName>
        <shortName evidence="14">AlaRS</shortName>
    </alternativeName>
</protein>
<evidence type="ECO:0000256" key="5">
    <source>
        <dbReference type="ARBA" id="ARBA00022723"/>
    </source>
</evidence>
<dbReference type="CDD" id="cd00673">
    <property type="entry name" value="AlaRS_core"/>
    <property type="match status" value="1"/>
</dbReference>
<dbReference type="HAMAP" id="MF_00036_B">
    <property type="entry name" value="Ala_tRNA_synth_B"/>
    <property type="match status" value="1"/>
</dbReference>
<dbReference type="InterPro" id="IPR050058">
    <property type="entry name" value="Ala-tRNA_ligase"/>
</dbReference>
<dbReference type="GO" id="GO:0006419">
    <property type="term" value="P:alanyl-tRNA aminoacylation"/>
    <property type="evidence" value="ECO:0007669"/>
    <property type="project" value="UniProtKB-UniRule"/>
</dbReference>